<keyword evidence="2" id="KW-0853">WD repeat</keyword>
<dbReference type="Proteomes" id="UP000018208">
    <property type="component" value="Unassembled WGS sequence"/>
</dbReference>
<proteinExistence type="predicted"/>
<dbReference type="EMBL" id="AUWU02000002">
    <property type="protein sequence ID" value="KAH0576396.1"/>
    <property type="molecule type" value="Genomic_DNA"/>
</dbReference>
<name>V6M1D9_9EUKA</name>
<reference evidence="6 7" key="1">
    <citation type="journal article" date="2014" name="PLoS Genet.">
        <title>The Genome of Spironucleus salmonicida Highlights a Fish Pathogen Adapted to Fluctuating Environments.</title>
        <authorList>
            <person name="Xu F."/>
            <person name="Jerlstrom-Hultqvist J."/>
            <person name="Einarsson E."/>
            <person name="Astvaldsson A."/>
            <person name="Svard S.G."/>
            <person name="Andersson J.O."/>
        </authorList>
    </citation>
    <scope>NUCLEOTIDE SEQUENCE</scope>
    <source>
        <strain evidence="7">ATCC 50377</strain>
    </source>
</reference>
<keyword evidence="6" id="KW-0969">Cilium</keyword>
<evidence type="ECO:0000256" key="5">
    <source>
        <dbReference type="ARBA" id="ARBA00040994"/>
    </source>
</evidence>
<keyword evidence="4" id="KW-0966">Cell projection</keyword>
<evidence type="ECO:0000256" key="3">
    <source>
        <dbReference type="ARBA" id="ARBA00022737"/>
    </source>
</evidence>
<dbReference type="SUPFAM" id="SSF50978">
    <property type="entry name" value="WD40 repeat-like"/>
    <property type="match status" value="2"/>
</dbReference>
<dbReference type="PANTHER" id="PTHR13720:SF13">
    <property type="entry name" value="CILIA- AND FLAGELLA-ASSOCIATED PROTEIN 251"/>
    <property type="match status" value="1"/>
</dbReference>
<keyword evidence="8" id="KW-1185">Reference proteome</keyword>
<evidence type="ECO:0000256" key="4">
    <source>
        <dbReference type="ARBA" id="ARBA00023273"/>
    </source>
</evidence>
<organism evidence="6">
    <name type="scientific">Spironucleus salmonicida</name>
    <dbReference type="NCBI Taxonomy" id="348837"/>
    <lineage>
        <taxon>Eukaryota</taxon>
        <taxon>Metamonada</taxon>
        <taxon>Diplomonadida</taxon>
        <taxon>Hexamitidae</taxon>
        <taxon>Hexamitinae</taxon>
        <taxon>Spironucleus</taxon>
    </lineage>
</organism>
<dbReference type="SMART" id="SM00320">
    <property type="entry name" value="WD40"/>
    <property type="match status" value="2"/>
</dbReference>
<evidence type="ECO:0000256" key="1">
    <source>
        <dbReference type="ARBA" id="ARBA00004138"/>
    </source>
</evidence>
<reference evidence="7" key="2">
    <citation type="submission" date="2020-12" db="EMBL/GenBank/DDBJ databases">
        <title>New Spironucleus salmonicida genome in near-complete chromosomes.</title>
        <authorList>
            <person name="Xu F."/>
            <person name="Kurt Z."/>
            <person name="Jimenez-Gonzalez A."/>
            <person name="Astvaldsson A."/>
            <person name="Andersson J.O."/>
            <person name="Svard S.G."/>
        </authorList>
    </citation>
    <scope>NUCLEOTIDE SEQUENCE</scope>
    <source>
        <strain evidence="7">ATCC 50377</strain>
    </source>
</reference>
<evidence type="ECO:0000313" key="6">
    <source>
        <dbReference type="EMBL" id="EST46999.1"/>
    </source>
</evidence>
<keyword evidence="6" id="KW-0282">Flagellum</keyword>
<protein>
    <recommendedName>
        <fullName evidence="5">Cilia- and flagella-associated protein 251</fullName>
    </recommendedName>
</protein>
<evidence type="ECO:0000313" key="8">
    <source>
        <dbReference type="Proteomes" id="UP000018208"/>
    </source>
</evidence>
<dbReference type="InterPro" id="IPR001680">
    <property type="entry name" value="WD40_rpt"/>
</dbReference>
<keyword evidence="3" id="KW-0677">Repeat</keyword>
<dbReference type="VEuPathDB" id="GiardiaDB:SS50377_21960"/>
<sequence length="1438" mass="161098">MSNHCLNMKAAFGYNHDLTGAVHSLFDETREAVLFPSSHTLIYHDCRTGQQKFLQGHANTISAVAVSNDKKWIVSADYGAQDTLVIIWDCKTLLPVRTYSNNFGAGVTRIDLSDDGALIAILTGTVQDQLQELQIYEWASPSEEPIVSGQIPQKYGFQRDIRFNPSDYREIVTNSAFRTVFWTWSETIIEKQLTQTLAIHAPDIQSGEFKVLPSAFTVSCFLPNTTAALTATVAGEVVLYDVSGRAFTKTDAKNRIPIKLLVLHTASGNSKPIMPSDEINQKNEQILLESAFQTGEFGESSYMVPGQHFYNSIAQNDQQQIQLSFYRYLTAANIASQQMTGSATQSFTQAITYMHAKADGFIVTGGLDGAVRMFDFRLRLLSWYENLESGPITSISIAMPQVSSGAMDQIDMSTAAVQLMPGQTPRDFQSKSEALNAKFGSVVLRDFICSTSRGSIILVPAAVFEFIQPEKRKGTLLYQGIPGDVKCMHIPKSMQTLPIQQSFNVKTGQSQPLIWLANSRGDLLIYDFTSNKILRSNNVVGEILNTGNVSKRLSGTLAQRHAEGYEQASFLVPVHPLASIKSQTYPHITSMNLFSGAGSKPVLLAGTSLGSALLLDPFNLQVLQSFRNVARNRRVMTRIAQKDFFVDDWPYKIKHVKFSREGDIIAIIDESSQLKLLAKTQVQDQKMNYMTGKTDILQQEVQNNIAEFSTIFNDNFVEPLKQPPKFVSDLEEAENNNDDEVEKRTETDVRIHPAAQLARQNQKKRDAASSAGQWDPLGNNLLITKDPIDAVFSCEFLPFQLFNEIENLPLTNQKRDPLVILSKDRFYTIIDIDATLTLTSRIVVYRRFKSDSEATPTAMCFLPRPLFYLDQLNTDEFQSQISEIEAEPDDLKREIKKSLISLQSQNKGYLNATIRPELQPIDQRDLIIIANNQFKLQLREPKRLPGAMELSNNTVFTQVQLTSNPVTTSHFQGGYPTNQPPLTQDKFSTNSSYYVNPRLAGPFPLRRTVVGPTFAREINLMSSINNEFSDFRNDINSCQAIEQIDENGEMSKKFRYRTRYEILNSTGSVKHIPQYVVFQTPDKVIGMMRTPFDGAPHRYVGLIAHAGELLQTEICYCFQQQLNAGNTYTVSAGKTDSTVFLWQIDYSCMDLLVDSAVAAESNEYNVFEPFLNQLEGGMSGDYYQEIQEYFSYAQIYDSEEKGLSPSENARAPVGMIGDMLRALGVYISNEHVNSAVCDIIEEEVRYKRLQFFLQSVRLAVNEQKPVFLVETRDGAPAFYQGEDNIYVYFKDVITGQISNLLQEENPDKIEKYETFEGSLWEMVGTNEITLSLSDFVRILVNYRFVQAQSYDDIVSAFSILAGEQNAVIDRNTLLNKFYSLAEQFNAGELTDCLGLMSGKVIKQGVLSAAQVLPDQISADDIAIGLLGFPEPGADEKGV</sequence>
<accession>V6M1D9</accession>
<evidence type="ECO:0000313" key="7">
    <source>
        <dbReference type="EMBL" id="KAH0576396.1"/>
    </source>
</evidence>
<dbReference type="Gene3D" id="2.130.10.10">
    <property type="entry name" value="YVTN repeat-like/Quinoprotein amine dehydrogenase"/>
    <property type="match status" value="2"/>
</dbReference>
<dbReference type="InterPro" id="IPR015943">
    <property type="entry name" value="WD40/YVTN_repeat-like_dom_sf"/>
</dbReference>
<comment type="subcellular location">
    <subcellularLocation>
        <location evidence="1">Cell projection</location>
        <location evidence="1">Cilium</location>
    </subcellularLocation>
</comment>
<dbReference type="GO" id="GO:0031514">
    <property type="term" value="C:motile cilium"/>
    <property type="evidence" value="ECO:0007669"/>
    <property type="project" value="TreeGrafter"/>
</dbReference>
<dbReference type="PANTHER" id="PTHR13720">
    <property type="entry name" value="WD-40 REPEAT PROTEIN"/>
    <property type="match status" value="1"/>
</dbReference>
<dbReference type="Pfam" id="PF00400">
    <property type="entry name" value="WD40"/>
    <property type="match status" value="1"/>
</dbReference>
<dbReference type="InterPro" id="IPR036322">
    <property type="entry name" value="WD40_repeat_dom_sf"/>
</dbReference>
<dbReference type="EMBL" id="KI546053">
    <property type="protein sequence ID" value="EST46999.1"/>
    <property type="molecule type" value="Genomic_DNA"/>
</dbReference>
<evidence type="ECO:0000256" key="2">
    <source>
        <dbReference type="ARBA" id="ARBA00022574"/>
    </source>
</evidence>
<dbReference type="OrthoDB" id="4899631at2759"/>
<dbReference type="InterPro" id="IPR050630">
    <property type="entry name" value="WD_repeat_EMAP"/>
</dbReference>
<gene>
    <name evidence="6" type="ORF">SS50377_12953</name>
    <name evidence="7" type="ORF">SS50377_21960</name>
</gene>